<evidence type="ECO:0000313" key="2">
    <source>
        <dbReference type="EMBL" id="AIF39970.1"/>
    </source>
</evidence>
<sequence>MSITSPSLLTLVVIGAVIVPLALVLVRQRTKATWQRAVGSWVAVVVAQVLAVASLGLYVNRQYGFYSSWDDALGKTDNGAAAIAAGGVDASSAGSGRFESFPITTPGGGTAQSVAWLPPGYHDKTNANKRYPVLVVLPGYANTVGSTVENLNFGQTASALVEKGTTAPFVAVFAPYQTVQGRDTECTNITHGPQELTFLTRTVPNAIRSHLRVAKESKQWSALGWSTGGYCAAKALYTRSGSPWGSAVSMGGYFESMTDGTTGDLYRSKSERDLNSPSYLYRLYQMPTTRMLLVASREDKATWTTSKRMADLAKADPHVSAMWIAHGGHNYNTYVPHLGEMIQWAFTQPQT</sequence>
<dbReference type="GeneID" id="41840032"/>
<keyword evidence="1" id="KW-0472">Membrane</keyword>
<keyword evidence="1" id="KW-1133">Transmembrane helix</keyword>
<dbReference type="KEGG" id="dni:HX89_02100"/>
<dbReference type="InterPro" id="IPR029058">
    <property type="entry name" value="AB_hydrolase_fold"/>
</dbReference>
<dbReference type="GO" id="GO:0016747">
    <property type="term" value="F:acyltransferase activity, transferring groups other than amino-acyl groups"/>
    <property type="evidence" value="ECO:0007669"/>
    <property type="project" value="TreeGrafter"/>
</dbReference>
<dbReference type="eggNOG" id="COG0627">
    <property type="taxonomic scope" value="Bacteria"/>
</dbReference>
<dbReference type="EMBL" id="CP008889">
    <property type="protein sequence ID" value="AIF39970.1"/>
    <property type="molecule type" value="Genomic_DNA"/>
</dbReference>
<dbReference type="RefSeq" id="WP_038566665.1">
    <property type="nucleotide sequence ID" value="NZ_CP008889.1"/>
</dbReference>
<keyword evidence="1" id="KW-0812">Transmembrane</keyword>
<feature type="transmembrane region" description="Helical" evidence="1">
    <location>
        <begin position="38"/>
        <end position="59"/>
    </location>
</feature>
<dbReference type="Gene3D" id="3.40.50.1820">
    <property type="entry name" value="alpha/beta hydrolase"/>
    <property type="match status" value="1"/>
</dbReference>
<dbReference type="InterPro" id="IPR050583">
    <property type="entry name" value="Mycobacterial_A85_antigen"/>
</dbReference>
<accession>A0A075JE68</accession>
<evidence type="ECO:0000256" key="1">
    <source>
        <dbReference type="SAM" id="Phobius"/>
    </source>
</evidence>
<dbReference type="AlphaFoldDB" id="A0A075JE68"/>
<evidence type="ECO:0000313" key="3">
    <source>
        <dbReference type="Proteomes" id="UP000027986"/>
    </source>
</evidence>
<gene>
    <name evidence="2" type="ORF">HX89_02100</name>
</gene>
<organism evidence="2 3">
    <name type="scientific">Dermacoccus nishinomiyaensis</name>
    <dbReference type="NCBI Taxonomy" id="1274"/>
    <lineage>
        <taxon>Bacteria</taxon>
        <taxon>Bacillati</taxon>
        <taxon>Actinomycetota</taxon>
        <taxon>Actinomycetes</taxon>
        <taxon>Micrococcales</taxon>
        <taxon>Dermacoccaceae</taxon>
        <taxon>Dermacoccus</taxon>
    </lineage>
</organism>
<protein>
    <recommendedName>
        <fullName evidence="4">Esterase</fullName>
    </recommendedName>
</protein>
<dbReference type="OrthoDB" id="3723842at2"/>
<dbReference type="PANTHER" id="PTHR48098:SF1">
    <property type="entry name" value="DIACYLGLYCEROL ACYLTRANSFERASE_MYCOLYLTRANSFERASE AG85A"/>
    <property type="match status" value="1"/>
</dbReference>
<proteinExistence type="predicted"/>
<dbReference type="Proteomes" id="UP000027986">
    <property type="component" value="Chromosome"/>
</dbReference>
<name>A0A075JE68_9MICO</name>
<dbReference type="InterPro" id="IPR000801">
    <property type="entry name" value="Esterase-like"/>
</dbReference>
<keyword evidence="3" id="KW-1185">Reference proteome</keyword>
<dbReference type="PANTHER" id="PTHR48098">
    <property type="entry name" value="ENTEROCHELIN ESTERASE-RELATED"/>
    <property type="match status" value="1"/>
</dbReference>
<dbReference type="Pfam" id="PF00756">
    <property type="entry name" value="Esterase"/>
    <property type="match status" value="1"/>
</dbReference>
<evidence type="ECO:0008006" key="4">
    <source>
        <dbReference type="Google" id="ProtNLM"/>
    </source>
</evidence>
<feature type="transmembrane region" description="Helical" evidence="1">
    <location>
        <begin position="6"/>
        <end position="26"/>
    </location>
</feature>
<dbReference type="SUPFAM" id="SSF53474">
    <property type="entry name" value="alpha/beta-Hydrolases"/>
    <property type="match status" value="1"/>
</dbReference>
<reference evidence="2 3" key="1">
    <citation type="submission" date="2014-07" db="EMBL/GenBank/DDBJ databases">
        <title>Genome Sequencing of Dermacoccus nishinomiyaensis.</title>
        <authorList>
            <person name="Hong K.W."/>
            <person name="Chan K.G."/>
        </authorList>
    </citation>
    <scope>NUCLEOTIDE SEQUENCE [LARGE SCALE GENOMIC DNA]</scope>
    <source>
        <strain evidence="2 3">M25</strain>
    </source>
</reference>
<dbReference type="HOGENOM" id="CLU_037947_0_1_11"/>